<feature type="compositionally biased region" description="Low complexity" evidence="1">
    <location>
        <begin position="203"/>
        <end position="222"/>
    </location>
</feature>
<proteinExistence type="predicted"/>
<dbReference type="Proteomes" id="UP001166286">
    <property type="component" value="Unassembled WGS sequence"/>
</dbReference>
<evidence type="ECO:0008006" key="4">
    <source>
        <dbReference type="Google" id="ProtNLM"/>
    </source>
</evidence>
<feature type="compositionally biased region" description="Basic residues" evidence="1">
    <location>
        <begin position="244"/>
        <end position="254"/>
    </location>
</feature>
<keyword evidence="3" id="KW-1185">Reference proteome</keyword>
<comment type="caution">
    <text evidence="2">The sequence shown here is derived from an EMBL/GenBank/DDBJ whole genome shotgun (WGS) entry which is preliminary data.</text>
</comment>
<feature type="region of interest" description="Disordered" evidence="1">
    <location>
        <begin position="75"/>
        <end position="254"/>
    </location>
</feature>
<feature type="compositionally biased region" description="Low complexity" evidence="1">
    <location>
        <begin position="178"/>
        <end position="194"/>
    </location>
</feature>
<name>A0AA39R7S9_9LECA</name>
<dbReference type="AlphaFoldDB" id="A0AA39R7S9"/>
<evidence type="ECO:0000313" key="3">
    <source>
        <dbReference type="Proteomes" id="UP001166286"/>
    </source>
</evidence>
<sequence length="570" mass="64903">MEISFELNTVATVGAELARKATKRKRNSTTKNHGPVKQQKFNNGLPFTANTPSQRDRERSALIEEEEILDQPVHMYGSHSTTTTSSRAKCKRNSIAKEHGPVQQQKTDNVLPDTVNSTSQSDRERVALIEEEEENFARPAPEQGSESTTTSSSHIKRRRPSMIEDQAPNKQRKLNDGSPLTTSPQPSSSLHSLTDVVLSDTVSKSSSPAEETFSSSTSRSSSPEQTQRNKGGRPRTNKQFPRQKQLRVRTKLRTNRPVNNGIPCEVWQTILEFCPPDFLLKAVTIGYFDEILQDNENSWKVARLREFGHDMPEPPPRISEHEYADLLSGSGCQGCNEKLTRRTYWGFQKRWCDACLARNVAPVRVLAREYADRCARDPEDGAFFEKIVECIPGVRYDSWNHYQWVGDYDYAPRWAKTYPNGQNLRFSRVSFEEWDRIVRTSSLNAASTEEEIEAFFEPYIARNKAFVAKLQEIEGWWMTKKLEKKREVAALKQARETNFKAQALRMDPPLRVEALELCASYKRAKNIAGPCTEKVWSTLKLKLEAERGVAEAEVAGRRAAEAEAAARRRW</sequence>
<evidence type="ECO:0000256" key="1">
    <source>
        <dbReference type="SAM" id="MobiDB-lite"/>
    </source>
</evidence>
<feature type="compositionally biased region" description="Polar residues" evidence="1">
    <location>
        <begin position="78"/>
        <end position="87"/>
    </location>
</feature>
<gene>
    <name evidence="2" type="ORF">JMJ35_001018</name>
</gene>
<reference evidence="2" key="1">
    <citation type="submission" date="2023-03" db="EMBL/GenBank/DDBJ databases">
        <title>Complete genome of Cladonia borealis.</title>
        <authorList>
            <person name="Park H."/>
        </authorList>
    </citation>
    <scope>NUCLEOTIDE SEQUENCE</scope>
    <source>
        <strain evidence="2">ANT050790</strain>
    </source>
</reference>
<accession>A0AA39R7S9</accession>
<feature type="region of interest" description="Disordered" evidence="1">
    <location>
        <begin position="18"/>
        <end position="59"/>
    </location>
</feature>
<dbReference type="EMBL" id="JAFEKC020000002">
    <property type="protein sequence ID" value="KAK0516415.1"/>
    <property type="molecule type" value="Genomic_DNA"/>
</dbReference>
<evidence type="ECO:0000313" key="2">
    <source>
        <dbReference type="EMBL" id="KAK0516415.1"/>
    </source>
</evidence>
<feature type="compositionally biased region" description="Polar residues" evidence="1">
    <location>
        <begin position="102"/>
        <end position="120"/>
    </location>
</feature>
<organism evidence="2 3">
    <name type="scientific">Cladonia borealis</name>
    <dbReference type="NCBI Taxonomy" id="184061"/>
    <lineage>
        <taxon>Eukaryota</taxon>
        <taxon>Fungi</taxon>
        <taxon>Dikarya</taxon>
        <taxon>Ascomycota</taxon>
        <taxon>Pezizomycotina</taxon>
        <taxon>Lecanoromycetes</taxon>
        <taxon>OSLEUM clade</taxon>
        <taxon>Lecanoromycetidae</taxon>
        <taxon>Lecanorales</taxon>
        <taxon>Lecanorineae</taxon>
        <taxon>Cladoniaceae</taxon>
        <taxon>Cladonia</taxon>
    </lineage>
</organism>
<protein>
    <recommendedName>
        <fullName evidence="4">F-box domain-containing protein</fullName>
    </recommendedName>
</protein>